<dbReference type="GO" id="GO:0006548">
    <property type="term" value="P:L-histidine catabolic process"/>
    <property type="evidence" value="ECO:0007669"/>
    <property type="project" value="TreeGrafter"/>
</dbReference>
<evidence type="ECO:0000256" key="1">
    <source>
        <dbReference type="ARBA" id="ARBA00001933"/>
    </source>
</evidence>
<comment type="similarity">
    <text evidence="9">Belongs to the group II decarboxylase family.</text>
</comment>
<sequence>MDKWVGKVAVVTGASSGIGAATCRRLVDRGMIVVGFARREDRLEELRKELMGKLGEFHYYKVDLCLEKNIQEAFAWVKGTFKSVDVLVNNAGVWRNSDALGNPQDWKLMFETNVLGPSICSKEAVNIMKELKINGHIININSDIGHYPPTLMANMSVYSATKFSSVSITESLRELLALHKLPIRVTTTSSEATFVCLLAARTQAIRRIQEINPELEDVEINSRLVAYCSDQAHSSVEKAGLIGLVKMRFIESDDSLSLRGAQVMEAIATDKKQNLIPFFLCATLGTTGACAFDKLEELGPICHAEDMWFHVDAAYAGTAFICPEFRHWLSGVAYADSIAFNPSKWMMVHFDCTAMW</sequence>
<dbReference type="InterPro" id="IPR036291">
    <property type="entry name" value="NAD(P)-bd_dom_sf"/>
</dbReference>
<evidence type="ECO:0000313" key="11">
    <source>
        <dbReference type="Proteomes" id="UP001160148"/>
    </source>
</evidence>
<evidence type="ECO:0000256" key="7">
    <source>
        <dbReference type="ARBA" id="ARBA00023239"/>
    </source>
</evidence>
<dbReference type="GO" id="GO:0042423">
    <property type="term" value="P:catecholamine biosynthetic process"/>
    <property type="evidence" value="ECO:0007669"/>
    <property type="project" value="UniProtKB-KW"/>
</dbReference>
<comment type="cofactor">
    <cofactor evidence="1 9">
        <name>pyridoxal 5'-phosphate</name>
        <dbReference type="ChEBI" id="CHEBI:597326"/>
    </cofactor>
</comment>
<dbReference type="EMBL" id="CARXXK010000002">
    <property type="protein sequence ID" value="CAI6353786.1"/>
    <property type="molecule type" value="Genomic_DNA"/>
</dbReference>
<dbReference type="InterPro" id="IPR010977">
    <property type="entry name" value="Aromatic_deC"/>
</dbReference>
<evidence type="ECO:0000256" key="2">
    <source>
        <dbReference type="ARBA" id="ARBA00011738"/>
    </source>
</evidence>
<comment type="caution">
    <text evidence="10">The sequence shown here is derived from an EMBL/GenBank/DDBJ whole genome shotgun (WGS) entry which is preliminary data.</text>
</comment>
<dbReference type="SUPFAM" id="SSF51735">
    <property type="entry name" value="NAD(P)-binding Rossmann-fold domains"/>
    <property type="match status" value="1"/>
</dbReference>
<dbReference type="GO" id="GO:0005737">
    <property type="term" value="C:cytoplasm"/>
    <property type="evidence" value="ECO:0007669"/>
    <property type="project" value="TreeGrafter"/>
</dbReference>
<dbReference type="PANTHER" id="PTHR11999">
    <property type="entry name" value="GROUP II PYRIDOXAL-5-PHOSPHATE DECARBOXYLASE"/>
    <property type="match status" value="1"/>
</dbReference>
<keyword evidence="6 9" id="KW-0663">Pyridoxal phosphate</keyword>
<proteinExistence type="inferred from homology"/>
<comment type="subunit">
    <text evidence="2">Homodimer.</text>
</comment>
<keyword evidence="7 9" id="KW-0456">Lyase</keyword>
<keyword evidence="5" id="KW-0210">Decarboxylase</keyword>
<dbReference type="Pfam" id="PF13561">
    <property type="entry name" value="adh_short_C2"/>
    <property type="match status" value="1"/>
</dbReference>
<evidence type="ECO:0000256" key="3">
    <source>
        <dbReference type="ARBA" id="ARBA00012320"/>
    </source>
</evidence>
<accession>A0AAV0WDY8</accession>
<dbReference type="PANTHER" id="PTHR11999:SF68">
    <property type="entry name" value="HISTIDINE DECARBOXYLASE"/>
    <property type="match status" value="1"/>
</dbReference>
<organism evidence="10 11">
    <name type="scientific">Macrosiphum euphorbiae</name>
    <name type="common">potato aphid</name>
    <dbReference type="NCBI Taxonomy" id="13131"/>
    <lineage>
        <taxon>Eukaryota</taxon>
        <taxon>Metazoa</taxon>
        <taxon>Ecdysozoa</taxon>
        <taxon>Arthropoda</taxon>
        <taxon>Hexapoda</taxon>
        <taxon>Insecta</taxon>
        <taxon>Pterygota</taxon>
        <taxon>Neoptera</taxon>
        <taxon>Paraneoptera</taxon>
        <taxon>Hemiptera</taxon>
        <taxon>Sternorrhyncha</taxon>
        <taxon>Aphidomorpha</taxon>
        <taxon>Aphidoidea</taxon>
        <taxon>Aphididae</taxon>
        <taxon>Macrosiphini</taxon>
        <taxon>Macrosiphum</taxon>
    </lineage>
</organism>
<dbReference type="GO" id="GO:0004398">
    <property type="term" value="F:histidine decarboxylase activity"/>
    <property type="evidence" value="ECO:0007669"/>
    <property type="project" value="TreeGrafter"/>
</dbReference>
<protein>
    <recommendedName>
        <fullName evidence="8">Histidine decarboxylase</fullName>
        <ecNumber evidence="3">4.1.1.22</ecNumber>
    </recommendedName>
</protein>
<dbReference type="Gene3D" id="3.40.640.10">
    <property type="entry name" value="Type I PLP-dependent aspartate aminotransferase-like (Major domain)"/>
    <property type="match status" value="1"/>
</dbReference>
<dbReference type="PRINTS" id="PR00081">
    <property type="entry name" value="GDHRDH"/>
</dbReference>
<evidence type="ECO:0000313" key="10">
    <source>
        <dbReference type="EMBL" id="CAI6353786.1"/>
    </source>
</evidence>
<keyword evidence="11" id="KW-1185">Reference proteome</keyword>
<evidence type="ECO:0000256" key="9">
    <source>
        <dbReference type="RuleBase" id="RU000382"/>
    </source>
</evidence>
<evidence type="ECO:0000256" key="8">
    <source>
        <dbReference type="ARBA" id="ARBA00039946"/>
    </source>
</evidence>
<dbReference type="InterPro" id="IPR015421">
    <property type="entry name" value="PyrdxlP-dep_Trfase_major"/>
</dbReference>
<reference evidence="10 11" key="1">
    <citation type="submission" date="2023-01" db="EMBL/GenBank/DDBJ databases">
        <authorList>
            <person name="Whitehead M."/>
        </authorList>
    </citation>
    <scope>NUCLEOTIDE SEQUENCE [LARGE SCALE GENOMIC DNA]</scope>
</reference>
<evidence type="ECO:0000256" key="6">
    <source>
        <dbReference type="ARBA" id="ARBA00022898"/>
    </source>
</evidence>
<dbReference type="InterPro" id="IPR002129">
    <property type="entry name" value="PyrdxlP-dep_de-COase"/>
</dbReference>
<keyword evidence="4" id="KW-0127">Catecholamine biosynthesis</keyword>
<dbReference type="AlphaFoldDB" id="A0AAV0WDY8"/>
<dbReference type="GO" id="GO:0030170">
    <property type="term" value="F:pyridoxal phosphate binding"/>
    <property type="evidence" value="ECO:0007669"/>
    <property type="project" value="InterPro"/>
</dbReference>
<evidence type="ECO:0000256" key="5">
    <source>
        <dbReference type="ARBA" id="ARBA00022793"/>
    </source>
</evidence>
<dbReference type="PRINTS" id="PR00080">
    <property type="entry name" value="SDRFAMILY"/>
</dbReference>
<gene>
    <name evidence="10" type="ORF">MEUPH1_LOCUS9866</name>
</gene>
<name>A0AAV0WDY8_9HEMI</name>
<dbReference type="GO" id="GO:0001694">
    <property type="term" value="P:histamine biosynthetic process"/>
    <property type="evidence" value="ECO:0007669"/>
    <property type="project" value="TreeGrafter"/>
</dbReference>
<evidence type="ECO:0000256" key="4">
    <source>
        <dbReference type="ARBA" id="ARBA00022584"/>
    </source>
</evidence>
<dbReference type="Pfam" id="PF00282">
    <property type="entry name" value="Pyridoxal_deC"/>
    <property type="match status" value="1"/>
</dbReference>
<dbReference type="Gene3D" id="3.40.50.720">
    <property type="entry name" value="NAD(P)-binding Rossmann-like Domain"/>
    <property type="match status" value="1"/>
</dbReference>
<dbReference type="InterPro" id="IPR002347">
    <property type="entry name" value="SDR_fam"/>
</dbReference>
<dbReference type="InterPro" id="IPR015424">
    <property type="entry name" value="PyrdxlP-dep_Trfase"/>
</dbReference>
<dbReference type="Proteomes" id="UP001160148">
    <property type="component" value="Unassembled WGS sequence"/>
</dbReference>
<dbReference type="EC" id="4.1.1.22" evidence="3"/>
<dbReference type="SUPFAM" id="SSF53383">
    <property type="entry name" value="PLP-dependent transferases"/>
    <property type="match status" value="1"/>
</dbReference>